<protein>
    <submittedName>
        <fullName evidence="1">Uncharacterized protein</fullName>
    </submittedName>
</protein>
<dbReference type="Proteomes" id="UP000530571">
    <property type="component" value="Unassembled WGS sequence"/>
</dbReference>
<sequence length="342" mass="39041">MRYQQIDDVLDFISDEFEGGAGGNYKNILSNELYGISEHEKELIDNFLNFGATSHFFQRDRTIEKNNNKIQIIKSILLAYYLFSQRGISQLEVIKSRISGCSVSELIRIFRSRLPPVVGFNDRRAWNPSSMTDPRSLVAFQRFRPELSELTLPSPSFRFIVHGCNWSYIEQFKNTLKYDKDDILSTSLISNTRFYTYRTFGVIFKVPENNILVTSITDAGVHNRAQSVLKRVDTGSRTATEEILTLSDRWGGIVSPEAILHGTFRGAYNEIVITGRENVPLSHGCTGKLEVVGLFLVLDSAGQPIRLFHDPPGDYPRLREIVEEKARREGLPLIYLPRQRRG</sequence>
<dbReference type="RefSeq" id="WP_183488603.1">
    <property type="nucleotide sequence ID" value="NZ_JACIDZ010000012.1"/>
</dbReference>
<evidence type="ECO:0000313" key="1">
    <source>
        <dbReference type="EMBL" id="MBB4123520.1"/>
    </source>
</evidence>
<accession>A0A7W6PB46</accession>
<name>A0A7W6PB46_9HYPH</name>
<comment type="caution">
    <text evidence="1">The sequence shown here is derived from an EMBL/GenBank/DDBJ whole genome shotgun (WGS) entry which is preliminary data.</text>
</comment>
<evidence type="ECO:0000313" key="2">
    <source>
        <dbReference type="Proteomes" id="UP000530571"/>
    </source>
</evidence>
<dbReference type="EMBL" id="JACIDZ010000012">
    <property type="protein sequence ID" value="MBB4123520.1"/>
    <property type="molecule type" value="Genomic_DNA"/>
</dbReference>
<gene>
    <name evidence="1" type="ORF">GGR30_003465</name>
</gene>
<reference evidence="1 2" key="1">
    <citation type="submission" date="2020-08" db="EMBL/GenBank/DDBJ databases">
        <title>Genomic Encyclopedia of Type Strains, Phase IV (KMG-IV): sequencing the most valuable type-strain genomes for metagenomic binning, comparative biology and taxonomic classification.</title>
        <authorList>
            <person name="Goeker M."/>
        </authorList>
    </citation>
    <scope>NUCLEOTIDE SEQUENCE [LARGE SCALE GENOMIC DNA]</scope>
    <source>
        <strain evidence="1 2">DSM 28101</strain>
    </source>
</reference>
<keyword evidence="2" id="KW-1185">Reference proteome</keyword>
<dbReference type="AlphaFoldDB" id="A0A7W6PB46"/>
<organism evidence="1 2">
    <name type="scientific">Martelella radicis</name>
    <dbReference type="NCBI Taxonomy" id="1397476"/>
    <lineage>
        <taxon>Bacteria</taxon>
        <taxon>Pseudomonadati</taxon>
        <taxon>Pseudomonadota</taxon>
        <taxon>Alphaproteobacteria</taxon>
        <taxon>Hyphomicrobiales</taxon>
        <taxon>Aurantimonadaceae</taxon>
        <taxon>Martelella</taxon>
    </lineage>
</organism>
<proteinExistence type="predicted"/>